<dbReference type="EMBL" id="JAGFNY010000009">
    <property type="protein sequence ID" value="MBW7570045.1"/>
    <property type="molecule type" value="Genomic_DNA"/>
</dbReference>
<dbReference type="Proteomes" id="UP000731465">
    <property type="component" value="Unassembled WGS sequence"/>
</dbReference>
<keyword evidence="3" id="KW-1185">Reference proteome</keyword>
<evidence type="ECO:0000313" key="3">
    <source>
        <dbReference type="Proteomes" id="UP000731465"/>
    </source>
</evidence>
<reference evidence="2 3" key="1">
    <citation type="submission" date="2021-03" db="EMBL/GenBank/DDBJ databases">
        <title>Succinivibrio sp. nov. isolated from feces of cow.</title>
        <authorList>
            <person name="Choi J.-Y."/>
        </authorList>
    </citation>
    <scope>NUCLEOTIDE SEQUENCE [LARGE SCALE GENOMIC DNA]</scope>
    <source>
        <strain evidence="2 3">AGMB01872</strain>
    </source>
</reference>
<feature type="region of interest" description="Disordered" evidence="1">
    <location>
        <begin position="40"/>
        <end position="71"/>
    </location>
</feature>
<sequence length="71" mass="7338">MSSVNSNFGMESLSVAMMKRQSDNQGQIALAMVQSAAQTAQSTSSLAAPQQTQSVTPVVEGSKGANINTYA</sequence>
<organism evidence="2 3">
    <name type="scientific">Succinivibrio faecicola</name>
    <dbReference type="NCBI Taxonomy" id="2820300"/>
    <lineage>
        <taxon>Bacteria</taxon>
        <taxon>Pseudomonadati</taxon>
        <taxon>Pseudomonadota</taxon>
        <taxon>Gammaproteobacteria</taxon>
        <taxon>Aeromonadales</taxon>
        <taxon>Succinivibrionaceae</taxon>
        <taxon>Succinivibrio</taxon>
    </lineage>
</organism>
<proteinExistence type="predicted"/>
<feature type="compositionally biased region" description="Low complexity" evidence="1">
    <location>
        <begin position="40"/>
        <end position="54"/>
    </location>
</feature>
<name>A0ABS7DFH3_9GAMM</name>
<evidence type="ECO:0000256" key="1">
    <source>
        <dbReference type="SAM" id="MobiDB-lite"/>
    </source>
</evidence>
<evidence type="ECO:0000313" key="2">
    <source>
        <dbReference type="EMBL" id="MBW7570045.1"/>
    </source>
</evidence>
<dbReference type="RefSeq" id="WP_219937265.1">
    <property type="nucleotide sequence ID" value="NZ_JAGFNY010000009.1"/>
</dbReference>
<accession>A0ABS7DFH3</accession>
<evidence type="ECO:0008006" key="4">
    <source>
        <dbReference type="Google" id="ProtNLM"/>
    </source>
</evidence>
<protein>
    <recommendedName>
        <fullName evidence="4">Motility protein</fullName>
    </recommendedName>
</protein>
<comment type="caution">
    <text evidence="2">The sequence shown here is derived from an EMBL/GenBank/DDBJ whole genome shotgun (WGS) entry which is preliminary data.</text>
</comment>
<gene>
    <name evidence="2" type="ORF">J5V48_03955</name>
</gene>